<sequence length="44" mass="4783">MTGKKCSIPLRKCVIPCELLQITVNVVVPDKAFMPPSGKVRLTA</sequence>
<dbReference type="EMBL" id="CAHPRB010000012">
    <property type="protein sequence ID" value="CAB5588339.1"/>
    <property type="molecule type" value="Genomic_DNA"/>
</dbReference>
<evidence type="ECO:0000313" key="1">
    <source>
        <dbReference type="EMBL" id="CAB5588339.1"/>
    </source>
</evidence>
<gene>
    <name evidence="1" type="ORF">GHA_03448</name>
</gene>
<reference evidence="1" key="1">
    <citation type="submission" date="2020-05" db="EMBL/GenBank/DDBJ databases">
        <authorList>
            <person name="Delgado-Blas J."/>
        </authorList>
    </citation>
    <scope>NUCLEOTIDE SEQUENCE</scope>
    <source>
        <strain evidence="1">BB1468</strain>
    </source>
</reference>
<keyword evidence="2" id="KW-1185">Reference proteome</keyword>
<dbReference type="Proteomes" id="UP000835792">
    <property type="component" value="Unassembled WGS sequence"/>
</dbReference>
<proteinExistence type="predicted"/>
<accession>A0ABN7GPS1</accession>
<comment type="caution">
    <text evidence="1">The sequence shown here is derived from an EMBL/GenBank/DDBJ whole genome shotgun (WGS) entry which is preliminary data.</text>
</comment>
<evidence type="ECO:0000313" key="2">
    <source>
        <dbReference type="Proteomes" id="UP000835792"/>
    </source>
</evidence>
<protein>
    <submittedName>
        <fullName evidence="1">Uncharacterized protein</fullName>
    </submittedName>
</protein>
<organism evidence="1 2">
    <name type="scientific">Citrobacter youngae</name>
    <dbReference type="NCBI Taxonomy" id="133448"/>
    <lineage>
        <taxon>Bacteria</taxon>
        <taxon>Pseudomonadati</taxon>
        <taxon>Pseudomonadota</taxon>
        <taxon>Gammaproteobacteria</taxon>
        <taxon>Enterobacterales</taxon>
        <taxon>Enterobacteriaceae</taxon>
        <taxon>Citrobacter</taxon>
        <taxon>Citrobacter freundii complex</taxon>
    </lineage>
</organism>
<name>A0ABN7GPS1_9ENTR</name>